<keyword evidence="1" id="KW-0472">Membrane</keyword>
<comment type="caution">
    <text evidence="2">The sequence shown here is derived from an EMBL/GenBank/DDBJ whole genome shotgun (WGS) entry which is preliminary data.</text>
</comment>
<dbReference type="Proteomes" id="UP000054223">
    <property type="component" value="Unassembled WGS sequence"/>
</dbReference>
<feature type="transmembrane region" description="Helical" evidence="1">
    <location>
        <begin position="331"/>
        <end position="350"/>
    </location>
</feature>
<proteinExistence type="predicted"/>
<keyword evidence="3" id="KW-1185">Reference proteome</keyword>
<feature type="transmembrane region" description="Helical" evidence="1">
    <location>
        <begin position="273"/>
        <end position="291"/>
    </location>
</feature>
<feature type="transmembrane region" description="Helical" evidence="1">
    <location>
        <begin position="166"/>
        <end position="199"/>
    </location>
</feature>
<name>A0A9X0L6H4_SOLP1</name>
<dbReference type="OrthoDB" id="870653at2"/>
<feature type="transmembrane region" description="Helical" evidence="1">
    <location>
        <begin position="139"/>
        <end position="159"/>
    </location>
</feature>
<evidence type="ECO:0000256" key="1">
    <source>
        <dbReference type="SAM" id="Phobius"/>
    </source>
</evidence>
<accession>A0A9X0L6H4</accession>
<keyword evidence="1" id="KW-1133">Transmembrane helix</keyword>
<feature type="transmembrane region" description="Helical" evidence="1">
    <location>
        <begin position="12"/>
        <end position="34"/>
    </location>
</feature>
<feature type="transmembrane region" description="Helical" evidence="1">
    <location>
        <begin position="87"/>
        <end position="107"/>
    </location>
</feature>
<protein>
    <submittedName>
        <fullName evidence="2">Uncharacterized protein</fullName>
    </submittedName>
</protein>
<sequence length="391" mass="43268">MEQPRLTGGGSTTWLKISLLAAGWLLGLFAYAYWPGPGTTHDSYYYLSAASSFAEQGRLLNPDGSLYRWWGPLYPMLLSAGVGNPKAWVGVLNGISLLGCLGAWGWLGRQVLPSRAMVAGFTVALSCATPWLATAKFVWSEPVFGLLFALYSVALYQYLQHGGPKWLLAATVFGVLLPLQRTSGLFLLVGMGLGLLLAYPDIWRRQRGALLLHGAAGGLAALAWLLYARMVAPRPEFYRNKGWQGIREALADYGYVLVRWIVPVQQAEWPKHWLFLVLLLVLLAGLLYLGWQHSHRIIRLLSVAVAVYLLIHMGTMVISRSAGNVYDVERYCAVVYGPLLLVLAAAVSEAATKRRWAAWLLAIWLLYPAARAVRVANFYHHRPVQPLAVPK</sequence>
<feature type="transmembrane region" description="Helical" evidence="1">
    <location>
        <begin position="356"/>
        <end position="373"/>
    </location>
</feature>
<gene>
    <name evidence="2" type="ORF">ASU33_19140</name>
</gene>
<reference evidence="2 3" key="1">
    <citation type="submission" date="2015-11" db="EMBL/GenBank/DDBJ databases">
        <title>Solirubrum puertoriconensis gen. nov. an environmental bacteria isolated in Puerto Rico.</title>
        <authorList>
            <person name="Cuebas-Irizarry M.F."/>
            <person name="Montalvo-Rodriguez R."/>
        </authorList>
    </citation>
    <scope>NUCLEOTIDE SEQUENCE [LARGE SCALE GENOMIC DNA]</scope>
    <source>
        <strain evidence="2 3">MC1A</strain>
    </source>
</reference>
<evidence type="ECO:0000313" key="3">
    <source>
        <dbReference type="Proteomes" id="UP000054223"/>
    </source>
</evidence>
<evidence type="ECO:0000313" key="2">
    <source>
        <dbReference type="EMBL" id="KUG09788.1"/>
    </source>
</evidence>
<dbReference type="AlphaFoldDB" id="A0A9X0L6H4"/>
<keyword evidence="1" id="KW-0812">Transmembrane</keyword>
<dbReference type="RefSeq" id="WP_059068123.1">
    <property type="nucleotide sequence ID" value="NZ_LNAL01000003.1"/>
</dbReference>
<dbReference type="EMBL" id="LNAL01000003">
    <property type="protein sequence ID" value="KUG09788.1"/>
    <property type="molecule type" value="Genomic_DNA"/>
</dbReference>
<feature type="transmembrane region" description="Helical" evidence="1">
    <location>
        <begin position="211"/>
        <end position="232"/>
    </location>
</feature>
<feature type="transmembrane region" description="Helical" evidence="1">
    <location>
        <begin position="297"/>
        <end position="319"/>
    </location>
</feature>
<organism evidence="2 3">
    <name type="scientific">Solirubrum puertoriconensis</name>
    <dbReference type="NCBI Taxonomy" id="1751427"/>
    <lineage>
        <taxon>Bacteria</taxon>
        <taxon>Pseudomonadati</taxon>
        <taxon>Bacteroidota</taxon>
        <taxon>Cytophagia</taxon>
        <taxon>Cytophagales</taxon>
    </lineage>
</organism>